<dbReference type="RefSeq" id="WP_038091993.1">
    <property type="nucleotide sequence ID" value="NZ_JMIR01000031.1"/>
</dbReference>
<dbReference type="OrthoDB" id="2290519at2"/>
<keyword evidence="2" id="KW-0547">Nucleotide-binding</keyword>
<accession>A0A074LMY1</accession>
<feature type="domain" description="ABC transporter" evidence="4">
    <location>
        <begin position="5"/>
        <end position="228"/>
    </location>
</feature>
<evidence type="ECO:0000313" key="6">
    <source>
        <dbReference type="Proteomes" id="UP000027931"/>
    </source>
</evidence>
<dbReference type="CDD" id="cd03230">
    <property type="entry name" value="ABC_DR_subfamily_A"/>
    <property type="match status" value="1"/>
</dbReference>
<dbReference type="GO" id="GO:0016887">
    <property type="term" value="F:ATP hydrolysis activity"/>
    <property type="evidence" value="ECO:0007669"/>
    <property type="project" value="InterPro"/>
</dbReference>
<dbReference type="InterPro" id="IPR003439">
    <property type="entry name" value="ABC_transporter-like_ATP-bd"/>
</dbReference>
<dbReference type="AlphaFoldDB" id="A0A074LMY1"/>
<dbReference type="PROSITE" id="PS50893">
    <property type="entry name" value="ABC_TRANSPORTER_2"/>
    <property type="match status" value="1"/>
</dbReference>
<protein>
    <submittedName>
        <fullName evidence="5">ABC transporter ATP-binding protein</fullName>
    </submittedName>
</protein>
<dbReference type="InterPro" id="IPR050763">
    <property type="entry name" value="ABC_transporter_ATP-binding"/>
</dbReference>
<dbReference type="Proteomes" id="UP000027931">
    <property type="component" value="Unassembled WGS sequence"/>
</dbReference>
<name>A0A074LMY1_9BACL</name>
<keyword evidence="3 5" id="KW-0067">ATP-binding</keyword>
<dbReference type="SMART" id="SM00382">
    <property type="entry name" value="AAA"/>
    <property type="match status" value="1"/>
</dbReference>
<dbReference type="EMBL" id="JMIR01000031">
    <property type="protein sequence ID" value="KEO81880.1"/>
    <property type="molecule type" value="Genomic_DNA"/>
</dbReference>
<gene>
    <name evidence="5" type="ORF">EL26_18760</name>
</gene>
<dbReference type="InterPro" id="IPR025302">
    <property type="entry name" value="DrrA1/2-like_C"/>
</dbReference>
<dbReference type="Pfam" id="PF00005">
    <property type="entry name" value="ABC_tran"/>
    <property type="match status" value="1"/>
</dbReference>
<sequence>MKHVLDLQNVRKSFGSKNAVEDLSLTVEPGTVLSLLGPNGAGKTTTVSLMLGLLKPTSGTIRLLGGDPRDARTRQRVGAMLQEVSAIERLNVRETIELFRSFYEKPLTTDKLLEIAGLHEHAKTMGTALSGGLQRRLNFALAMAGNPDVLFLDEPTVGMDVSSRTLFWEHLREFANQGKTILLTTHYLEEADAISDRVVVIANGRITADGTPGELKNALGKRFITFRAGDRTTDALLQQLPGVDRIERSGRQVRLQVSDSDAALFAIVRNGLDVQDIEVKGGGLEDVFRSLTETGEGVKAS</sequence>
<dbReference type="SUPFAM" id="SSF52540">
    <property type="entry name" value="P-loop containing nucleoside triphosphate hydrolases"/>
    <property type="match status" value="1"/>
</dbReference>
<dbReference type="PANTHER" id="PTHR42711:SF17">
    <property type="entry name" value="ABC TRANSPORTER ATP-BINDING PROTEIN"/>
    <property type="match status" value="1"/>
</dbReference>
<evidence type="ECO:0000256" key="1">
    <source>
        <dbReference type="ARBA" id="ARBA00022448"/>
    </source>
</evidence>
<dbReference type="STRING" id="1157490.EL26_18760"/>
<dbReference type="eggNOG" id="COG1131">
    <property type="taxonomic scope" value="Bacteria"/>
</dbReference>
<dbReference type="Gene3D" id="3.40.50.300">
    <property type="entry name" value="P-loop containing nucleotide triphosphate hydrolases"/>
    <property type="match status" value="1"/>
</dbReference>
<dbReference type="PANTHER" id="PTHR42711">
    <property type="entry name" value="ABC TRANSPORTER ATP-BINDING PROTEIN"/>
    <property type="match status" value="1"/>
</dbReference>
<comment type="caution">
    <text evidence="5">The sequence shown here is derived from an EMBL/GenBank/DDBJ whole genome shotgun (WGS) entry which is preliminary data.</text>
</comment>
<dbReference type="GO" id="GO:0005524">
    <property type="term" value="F:ATP binding"/>
    <property type="evidence" value="ECO:0007669"/>
    <property type="project" value="UniProtKB-KW"/>
</dbReference>
<dbReference type="Pfam" id="PF13732">
    <property type="entry name" value="DrrA1-3_C"/>
    <property type="match status" value="1"/>
</dbReference>
<organism evidence="5 6">
    <name type="scientific">Tumebacillus flagellatus</name>
    <dbReference type="NCBI Taxonomy" id="1157490"/>
    <lineage>
        <taxon>Bacteria</taxon>
        <taxon>Bacillati</taxon>
        <taxon>Bacillota</taxon>
        <taxon>Bacilli</taxon>
        <taxon>Bacillales</taxon>
        <taxon>Alicyclobacillaceae</taxon>
        <taxon>Tumebacillus</taxon>
    </lineage>
</organism>
<proteinExistence type="predicted"/>
<reference evidence="5 6" key="1">
    <citation type="journal article" date="2013" name="Int. J. Syst. Evol. Microbiol.">
        <title>Tumebacillus flagellatus sp. nov., an alpha-amylase/pullulanase-producing bacterium isolated from cassava wastewater.</title>
        <authorList>
            <person name="Wang Q."/>
            <person name="Xie N."/>
            <person name="Qin Y."/>
            <person name="Shen N."/>
            <person name="Zhu J."/>
            <person name="Mi H."/>
            <person name="Huang R."/>
        </authorList>
    </citation>
    <scope>NUCLEOTIDE SEQUENCE [LARGE SCALE GENOMIC DNA]</scope>
    <source>
        <strain evidence="5 6">GST4</strain>
    </source>
</reference>
<evidence type="ECO:0000313" key="5">
    <source>
        <dbReference type="EMBL" id="KEO81880.1"/>
    </source>
</evidence>
<evidence type="ECO:0000256" key="2">
    <source>
        <dbReference type="ARBA" id="ARBA00022741"/>
    </source>
</evidence>
<evidence type="ECO:0000259" key="4">
    <source>
        <dbReference type="PROSITE" id="PS50893"/>
    </source>
</evidence>
<dbReference type="InterPro" id="IPR027417">
    <property type="entry name" value="P-loop_NTPase"/>
</dbReference>
<keyword evidence="1" id="KW-0813">Transport</keyword>
<keyword evidence="6" id="KW-1185">Reference proteome</keyword>
<evidence type="ECO:0000256" key="3">
    <source>
        <dbReference type="ARBA" id="ARBA00022840"/>
    </source>
</evidence>
<dbReference type="InterPro" id="IPR003593">
    <property type="entry name" value="AAA+_ATPase"/>
</dbReference>